<dbReference type="AlphaFoldDB" id="A0A183C0M4"/>
<reference evidence="3" key="3">
    <citation type="submission" date="2016-06" db="UniProtKB">
        <authorList>
            <consortium name="WormBaseParasite"/>
        </authorList>
    </citation>
    <scope>IDENTIFICATION</scope>
</reference>
<sequence>MTTGRINQVTIVCRGRPSAAPNPLWEVWLRGPKRRTQHAASTIPVSAARGYLPLLRHPQYAVTPERAVSWRSTTTMNPPLPRPEPAKLYRGTRSGSLQDLILRVHIPAISTKANPMVVVPSSCEVRGGRERRLKLATGRIDGFGEPTLDLVTYPTPPHSLLIPPWTAAQEPDQHMGGTVEVVSERYEHADTAPLNNFFTFTYPAARDGPRPGRITPSHMYTDDKSGEPIGEIEAKDGLPSADRNNKATLLLTGPFRTAKSSAKDLTPLVLKLQYAKYHDALRAPWKNRLLRR</sequence>
<reference evidence="2" key="2">
    <citation type="submission" date="2014-05" db="EMBL/GenBank/DDBJ databases">
        <title>The genome and life-stage specific transcriptomes of Globodera pallida elucidate key aspects of plant parasitism by a cyst nematode.</title>
        <authorList>
            <person name="Cotton J.A."/>
            <person name="Lilley C.J."/>
            <person name="Jones L.M."/>
            <person name="Kikuchi T."/>
            <person name="Reid A.J."/>
            <person name="Thorpe P."/>
            <person name="Tsai I.J."/>
            <person name="Beasley H."/>
            <person name="Blok V."/>
            <person name="Cock P.J.A."/>
            <person name="Van den Akker S.E."/>
            <person name="Holroyd N."/>
            <person name="Hunt M."/>
            <person name="Mantelin S."/>
            <person name="Naghra H."/>
            <person name="Pain A."/>
            <person name="Palomares-Rius J.E."/>
            <person name="Zarowiecki M."/>
            <person name="Berriman M."/>
            <person name="Jones J.T."/>
            <person name="Urwin P.E."/>
        </authorList>
    </citation>
    <scope>NUCLEOTIDE SEQUENCE [LARGE SCALE GENOMIC DNA]</scope>
    <source>
        <strain evidence="2">Lindley</strain>
    </source>
</reference>
<evidence type="ECO:0000313" key="3">
    <source>
        <dbReference type="WBParaSite" id="GPLIN_000641700"/>
    </source>
</evidence>
<reference evidence="2" key="1">
    <citation type="submission" date="2013-12" db="EMBL/GenBank/DDBJ databases">
        <authorList>
            <person name="Aslett M."/>
        </authorList>
    </citation>
    <scope>NUCLEOTIDE SEQUENCE [LARGE SCALE GENOMIC DNA]</scope>
    <source>
        <strain evidence="2">Lindley</strain>
    </source>
</reference>
<protein>
    <submittedName>
        <fullName evidence="3">NADH-ubiquinone oxidoreductase</fullName>
    </submittedName>
</protein>
<keyword evidence="2" id="KW-1185">Reference proteome</keyword>
<evidence type="ECO:0000256" key="1">
    <source>
        <dbReference type="SAM" id="MobiDB-lite"/>
    </source>
</evidence>
<dbReference type="WBParaSite" id="GPLIN_000641700">
    <property type="protein sequence ID" value="GPLIN_000641700"/>
    <property type="gene ID" value="GPLIN_000641700"/>
</dbReference>
<name>A0A183C0M4_GLOPA</name>
<accession>A0A183C0M4</accession>
<evidence type="ECO:0000313" key="2">
    <source>
        <dbReference type="Proteomes" id="UP000050741"/>
    </source>
</evidence>
<feature type="region of interest" description="Disordered" evidence="1">
    <location>
        <begin position="71"/>
        <end position="91"/>
    </location>
</feature>
<organism evidence="2 3">
    <name type="scientific">Globodera pallida</name>
    <name type="common">Potato cyst nematode worm</name>
    <name type="synonym">Heterodera pallida</name>
    <dbReference type="NCBI Taxonomy" id="36090"/>
    <lineage>
        <taxon>Eukaryota</taxon>
        <taxon>Metazoa</taxon>
        <taxon>Ecdysozoa</taxon>
        <taxon>Nematoda</taxon>
        <taxon>Chromadorea</taxon>
        <taxon>Rhabditida</taxon>
        <taxon>Tylenchina</taxon>
        <taxon>Tylenchomorpha</taxon>
        <taxon>Tylenchoidea</taxon>
        <taxon>Heteroderidae</taxon>
        <taxon>Heteroderinae</taxon>
        <taxon>Globodera</taxon>
    </lineage>
</organism>
<proteinExistence type="predicted"/>
<feature type="region of interest" description="Disordered" evidence="1">
    <location>
        <begin position="208"/>
        <end position="228"/>
    </location>
</feature>
<dbReference type="Proteomes" id="UP000050741">
    <property type="component" value="Unassembled WGS sequence"/>
</dbReference>